<keyword evidence="3" id="KW-1185">Reference proteome</keyword>
<dbReference type="InterPro" id="IPR011576">
    <property type="entry name" value="Pyridox_Oxase_N"/>
</dbReference>
<dbReference type="SUPFAM" id="SSF50475">
    <property type="entry name" value="FMN-binding split barrel"/>
    <property type="match status" value="1"/>
</dbReference>
<comment type="caution">
    <text evidence="2">The sequence shown here is derived from an EMBL/GenBank/DDBJ whole genome shotgun (WGS) entry which is preliminary data.</text>
</comment>
<organism evidence="2 3">
    <name type="scientific">Kitasatospora cheerisanensis KCTC 2395</name>
    <dbReference type="NCBI Taxonomy" id="1348663"/>
    <lineage>
        <taxon>Bacteria</taxon>
        <taxon>Bacillati</taxon>
        <taxon>Actinomycetota</taxon>
        <taxon>Actinomycetes</taxon>
        <taxon>Kitasatosporales</taxon>
        <taxon>Streptomycetaceae</taxon>
        <taxon>Kitasatospora</taxon>
    </lineage>
</organism>
<evidence type="ECO:0000313" key="2">
    <source>
        <dbReference type="EMBL" id="KDN87097.1"/>
    </source>
</evidence>
<gene>
    <name evidence="2" type="ORF">KCH_11820</name>
</gene>
<sequence length="212" mass="22827">MIFDALAAEAIHDPARLRELYEQPSPLVQRKQVDHLHDAARRFIGCSSLVFVSTADADGNCDATPRGGPPGFVAVLDERTLAVPDATGNRRLDSLHNIAATGKAGLLFVVPGREATLRVNGRACVSADPRLLERLTPVGKPPRTAIVVSADEVYGHCPKAFLRGSAWRPAQWLPADATPSSAEITLSHVGDPSLTLDHIVAAEEESLRLRYE</sequence>
<dbReference type="PATRIC" id="fig|1348663.4.peg.1129"/>
<dbReference type="PANTHER" id="PTHR42815:SF2">
    <property type="entry name" value="FAD-BINDING, PUTATIVE (AFU_ORTHOLOGUE AFUA_6G07600)-RELATED"/>
    <property type="match status" value="1"/>
</dbReference>
<dbReference type="EMBL" id="JNBY01000050">
    <property type="protein sequence ID" value="KDN87097.1"/>
    <property type="molecule type" value="Genomic_DNA"/>
</dbReference>
<feature type="domain" description="Pyridoxamine 5'-phosphate oxidase N-terminal" evidence="1">
    <location>
        <begin position="36"/>
        <end position="157"/>
    </location>
</feature>
<dbReference type="Pfam" id="PF01243">
    <property type="entry name" value="PNPOx_N"/>
    <property type="match status" value="1"/>
</dbReference>
<dbReference type="NCBIfam" id="TIGR04025">
    <property type="entry name" value="PPOX_FMN_DR2398"/>
    <property type="match status" value="1"/>
</dbReference>
<dbReference type="RefSeq" id="WP_035859624.1">
    <property type="nucleotide sequence ID" value="NZ_KK853997.1"/>
</dbReference>
<dbReference type="OrthoDB" id="9790331at2"/>
<keyword evidence="2" id="KW-0378">Hydrolase</keyword>
<dbReference type="PANTHER" id="PTHR42815">
    <property type="entry name" value="FAD-BINDING, PUTATIVE (AFU_ORTHOLOGUE AFUA_6G07600)-RELATED"/>
    <property type="match status" value="1"/>
</dbReference>
<dbReference type="GO" id="GO:0016787">
    <property type="term" value="F:hydrolase activity"/>
    <property type="evidence" value="ECO:0007669"/>
    <property type="project" value="UniProtKB-KW"/>
</dbReference>
<name>A0A066Z0T4_9ACTN</name>
<dbReference type="eggNOG" id="COG3576">
    <property type="taxonomic scope" value="Bacteria"/>
</dbReference>
<dbReference type="AlphaFoldDB" id="A0A066Z0T4"/>
<dbReference type="Proteomes" id="UP000027178">
    <property type="component" value="Unassembled WGS sequence"/>
</dbReference>
<dbReference type="InterPro" id="IPR012349">
    <property type="entry name" value="Split_barrel_FMN-bd"/>
</dbReference>
<evidence type="ECO:0000259" key="1">
    <source>
        <dbReference type="Pfam" id="PF01243"/>
    </source>
</evidence>
<reference evidence="2 3" key="1">
    <citation type="submission" date="2014-05" db="EMBL/GenBank/DDBJ databases">
        <title>Draft Genome Sequence of Kitasatospora cheerisanensis KCTC 2395.</title>
        <authorList>
            <person name="Nam D.H."/>
        </authorList>
    </citation>
    <scope>NUCLEOTIDE SEQUENCE [LARGE SCALE GENOMIC DNA]</scope>
    <source>
        <strain evidence="2 3">KCTC 2395</strain>
    </source>
</reference>
<accession>A0A066Z0T4</accession>
<evidence type="ECO:0000313" key="3">
    <source>
        <dbReference type="Proteomes" id="UP000027178"/>
    </source>
</evidence>
<dbReference type="Gene3D" id="2.30.110.10">
    <property type="entry name" value="Electron Transport, Fmn-binding Protein, Chain A"/>
    <property type="match status" value="1"/>
</dbReference>
<dbReference type="InterPro" id="IPR024029">
    <property type="entry name" value="Pyridox_Oxase_FMN-dep"/>
</dbReference>
<proteinExistence type="predicted"/>
<protein>
    <submittedName>
        <fullName evidence="2">NTP pyrophosphohydrolase</fullName>
    </submittedName>
</protein>
<dbReference type="HOGENOM" id="CLU_085054_1_0_11"/>